<protein>
    <submittedName>
        <fullName evidence="10">Methylated-DNA--protein-cysteine methyltransferase</fullName>
    </submittedName>
</protein>
<dbReference type="InterPro" id="IPR014048">
    <property type="entry name" value="MethylDNA_cys_MeTrfase_DNA-bd"/>
</dbReference>
<evidence type="ECO:0000256" key="3">
    <source>
        <dbReference type="ARBA" id="ARBA00022679"/>
    </source>
</evidence>
<evidence type="ECO:0000313" key="11">
    <source>
        <dbReference type="Proteomes" id="UP001165069"/>
    </source>
</evidence>
<dbReference type="Pfam" id="PF01035">
    <property type="entry name" value="DNA_binding_1"/>
    <property type="match status" value="1"/>
</dbReference>
<organism evidence="10 11">
    <name type="scientific">Geothrix limicola</name>
    <dbReference type="NCBI Taxonomy" id="2927978"/>
    <lineage>
        <taxon>Bacteria</taxon>
        <taxon>Pseudomonadati</taxon>
        <taxon>Acidobacteriota</taxon>
        <taxon>Holophagae</taxon>
        <taxon>Holophagales</taxon>
        <taxon>Holophagaceae</taxon>
        <taxon>Geothrix</taxon>
    </lineage>
</organism>
<dbReference type="RefSeq" id="WP_285576126.1">
    <property type="nucleotide sequence ID" value="NZ_BSDE01000005.1"/>
</dbReference>
<dbReference type="SUPFAM" id="SSF53155">
    <property type="entry name" value="Methylated DNA-protein cysteine methyltransferase domain"/>
    <property type="match status" value="1"/>
</dbReference>
<keyword evidence="4" id="KW-0227">DNA damage</keyword>
<accession>A0ABQ5QIG1</accession>
<sequence length="290" mass="31694">MPKSDYSRVEQAIRYLTDRAGEQPGLSEVAAEVGLSEFHFQRLFQRWAGVSPKRFLQFLTLEEAKGLLAESRSLLDVSHAVGLSGPGRLHDLFLSLERMTPGEYKARAEGLSLHWGVEDTPFGPALFAALFSAGDGQGDRGLCGLSFLQEGGPEGAFEELRARWPGARLEASPARIRAYAEALNARMRGHLDQPLSLVLKGTPFQLRTWEALLRIPEGRAVAYQDLARLAEAPGASRAVGTAIGQNPIAWLIPCHRVIQATGAVGQYHWGAPRKQAMLGFERARAEARTA</sequence>
<comment type="caution">
    <text evidence="10">The sequence shown here is derived from an EMBL/GenBank/DDBJ whole genome shotgun (WGS) entry which is preliminary data.</text>
</comment>
<keyword evidence="7" id="KW-0234">DNA repair</keyword>
<dbReference type="Gene3D" id="1.10.10.10">
    <property type="entry name" value="Winged helix-like DNA-binding domain superfamily/Winged helix DNA-binding domain"/>
    <property type="match status" value="1"/>
</dbReference>
<evidence type="ECO:0000259" key="9">
    <source>
        <dbReference type="PROSITE" id="PS01124"/>
    </source>
</evidence>
<evidence type="ECO:0000256" key="1">
    <source>
        <dbReference type="ARBA" id="ARBA00001286"/>
    </source>
</evidence>
<dbReference type="PROSITE" id="PS01124">
    <property type="entry name" value="HTH_ARAC_FAMILY_2"/>
    <property type="match status" value="1"/>
</dbReference>
<dbReference type="InterPro" id="IPR036631">
    <property type="entry name" value="MGMT_N_sf"/>
</dbReference>
<dbReference type="InterPro" id="IPR036217">
    <property type="entry name" value="MethylDNA_cys_MeTrfase_DNAb"/>
</dbReference>
<dbReference type="PANTHER" id="PTHR10815:SF13">
    <property type="entry name" value="METHYLATED-DNA--PROTEIN-CYSTEINE METHYLTRANSFERASE"/>
    <property type="match status" value="1"/>
</dbReference>
<dbReference type="EMBL" id="BSDE01000005">
    <property type="protein sequence ID" value="GLH74160.1"/>
    <property type="molecule type" value="Genomic_DNA"/>
</dbReference>
<dbReference type="SMART" id="SM00342">
    <property type="entry name" value="HTH_ARAC"/>
    <property type="match status" value="1"/>
</dbReference>
<keyword evidence="3" id="KW-0808">Transferase</keyword>
<evidence type="ECO:0000256" key="4">
    <source>
        <dbReference type="ARBA" id="ARBA00022763"/>
    </source>
</evidence>
<name>A0ABQ5QIG1_9BACT</name>
<evidence type="ECO:0000256" key="5">
    <source>
        <dbReference type="ARBA" id="ARBA00023015"/>
    </source>
</evidence>
<feature type="domain" description="HTH araC/xylS-type" evidence="9">
    <location>
        <begin position="10"/>
        <end position="107"/>
    </location>
</feature>
<evidence type="ECO:0000256" key="8">
    <source>
        <dbReference type="ARBA" id="ARBA00049348"/>
    </source>
</evidence>
<dbReference type="InterPro" id="IPR009057">
    <property type="entry name" value="Homeodomain-like_sf"/>
</dbReference>
<dbReference type="PROSITE" id="PS00374">
    <property type="entry name" value="MGMT"/>
    <property type="match status" value="1"/>
</dbReference>
<reference evidence="10 11" key="1">
    <citation type="journal article" date="2023" name="Antonie Van Leeuwenhoek">
        <title>Mesoterricola silvestris gen. nov., sp. nov., Mesoterricola sediminis sp. nov., Geothrix oryzae sp. nov., Geothrix edaphica sp. nov., Geothrix rubra sp. nov., and Geothrix limicola sp. nov., six novel members of Acidobacteriota isolated from soils.</title>
        <authorList>
            <person name="Itoh H."/>
            <person name="Sugisawa Y."/>
            <person name="Mise K."/>
            <person name="Xu Z."/>
            <person name="Kuniyasu M."/>
            <person name="Ushijima N."/>
            <person name="Kawano K."/>
            <person name="Kobayashi E."/>
            <person name="Shiratori Y."/>
            <person name="Masuda Y."/>
            <person name="Senoo K."/>
        </authorList>
    </citation>
    <scope>NUCLEOTIDE SEQUENCE [LARGE SCALE GENOMIC DNA]</scope>
    <source>
        <strain evidence="10 11">Red804</strain>
    </source>
</reference>
<keyword evidence="11" id="KW-1185">Reference proteome</keyword>
<dbReference type="InterPro" id="IPR018060">
    <property type="entry name" value="HTH_AraC"/>
</dbReference>
<dbReference type="NCBIfam" id="TIGR00589">
    <property type="entry name" value="ogt"/>
    <property type="match status" value="1"/>
</dbReference>
<dbReference type="InterPro" id="IPR001497">
    <property type="entry name" value="MethylDNA_cys_MeTrfase_AS"/>
</dbReference>
<keyword evidence="6" id="KW-0804">Transcription</keyword>
<dbReference type="Gene3D" id="3.30.160.70">
    <property type="entry name" value="Methylated DNA-protein cysteine methyltransferase domain"/>
    <property type="match status" value="1"/>
</dbReference>
<dbReference type="Pfam" id="PF12833">
    <property type="entry name" value="HTH_18"/>
    <property type="match status" value="1"/>
</dbReference>
<dbReference type="InterPro" id="IPR036388">
    <property type="entry name" value="WH-like_DNA-bd_sf"/>
</dbReference>
<dbReference type="SUPFAM" id="SSF46767">
    <property type="entry name" value="Methylated DNA-protein cysteine methyltransferase, C-terminal domain"/>
    <property type="match status" value="1"/>
</dbReference>
<dbReference type="SUPFAM" id="SSF46689">
    <property type="entry name" value="Homeodomain-like"/>
    <property type="match status" value="1"/>
</dbReference>
<comment type="catalytic activity">
    <reaction evidence="1">
        <text>a 4-O-methyl-thymidine in DNA + L-cysteinyl-[protein] = a thymidine in DNA + S-methyl-L-cysteinyl-[protein]</text>
        <dbReference type="Rhea" id="RHEA:53428"/>
        <dbReference type="Rhea" id="RHEA-COMP:10131"/>
        <dbReference type="Rhea" id="RHEA-COMP:10132"/>
        <dbReference type="Rhea" id="RHEA-COMP:13555"/>
        <dbReference type="Rhea" id="RHEA-COMP:13556"/>
        <dbReference type="ChEBI" id="CHEBI:29950"/>
        <dbReference type="ChEBI" id="CHEBI:82612"/>
        <dbReference type="ChEBI" id="CHEBI:137386"/>
        <dbReference type="ChEBI" id="CHEBI:137387"/>
        <dbReference type="EC" id="2.1.1.63"/>
    </reaction>
</comment>
<dbReference type="Proteomes" id="UP001165069">
    <property type="component" value="Unassembled WGS sequence"/>
</dbReference>
<dbReference type="CDD" id="cd06445">
    <property type="entry name" value="ATase"/>
    <property type="match status" value="1"/>
</dbReference>
<proteinExistence type="predicted"/>
<keyword evidence="5" id="KW-0805">Transcription regulation</keyword>
<evidence type="ECO:0000313" key="10">
    <source>
        <dbReference type="EMBL" id="GLH74160.1"/>
    </source>
</evidence>
<dbReference type="PANTHER" id="PTHR10815">
    <property type="entry name" value="METHYLATED-DNA--PROTEIN-CYSTEINE METHYLTRANSFERASE"/>
    <property type="match status" value="1"/>
</dbReference>
<gene>
    <name evidence="10" type="ORF">GETHLI_26620</name>
</gene>
<evidence type="ECO:0000256" key="7">
    <source>
        <dbReference type="ARBA" id="ARBA00023204"/>
    </source>
</evidence>
<evidence type="ECO:0000256" key="2">
    <source>
        <dbReference type="ARBA" id="ARBA00022603"/>
    </source>
</evidence>
<dbReference type="Gene3D" id="1.10.10.60">
    <property type="entry name" value="Homeodomain-like"/>
    <property type="match status" value="1"/>
</dbReference>
<evidence type="ECO:0000256" key="6">
    <source>
        <dbReference type="ARBA" id="ARBA00023163"/>
    </source>
</evidence>
<keyword evidence="2 10" id="KW-0489">Methyltransferase</keyword>
<dbReference type="GO" id="GO:0008168">
    <property type="term" value="F:methyltransferase activity"/>
    <property type="evidence" value="ECO:0007669"/>
    <property type="project" value="UniProtKB-KW"/>
</dbReference>
<dbReference type="GO" id="GO:0032259">
    <property type="term" value="P:methylation"/>
    <property type="evidence" value="ECO:0007669"/>
    <property type="project" value="UniProtKB-KW"/>
</dbReference>
<comment type="catalytic activity">
    <reaction evidence="8">
        <text>a 6-O-methyl-2'-deoxyguanosine in DNA + L-cysteinyl-[protein] = S-methyl-L-cysteinyl-[protein] + a 2'-deoxyguanosine in DNA</text>
        <dbReference type="Rhea" id="RHEA:24000"/>
        <dbReference type="Rhea" id="RHEA-COMP:10131"/>
        <dbReference type="Rhea" id="RHEA-COMP:10132"/>
        <dbReference type="Rhea" id="RHEA-COMP:11367"/>
        <dbReference type="Rhea" id="RHEA-COMP:11368"/>
        <dbReference type="ChEBI" id="CHEBI:29950"/>
        <dbReference type="ChEBI" id="CHEBI:82612"/>
        <dbReference type="ChEBI" id="CHEBI:85445"/>
        <dbReference type="ChEBI" id="CHEBI:85448"/>
        <dbReference type="EC" id="2.1.1.63"/>
    </reaction>
</comment>